<evidence type="ECO:0000313" key="1">
    <source>
        <dbReference type="EMBL" id="JAE18882.1"/>
    </source>
</evidence>
<reference evidence="1" key="2">
    <citation type="journal article" date="2015" name="Data Brief">
        <title>Shoot transcriptome of the giant reed, Arundo donax.</title>
        <authorList>
            <person name="Barrero R.A."/>
            <person name="Guerrero F.D."/>
            <person name="Moolhuijzen P."/>
            <person name="Goolsby J.A."/>
            <person name="Tidwell J."/>
            <person name="Bellgard S.E."/>
            <person name="Bellgard M.I."/>
        </authorList>
    </citation>
    <scope>NUCLEOTIDE SEQUENCE</scope>
    <source>
        <tissue evidence="1">Shoot tissue taken approximately 20 cm above the soil surface</tissue>
    </source>
</reference>
<protein>
    <recommendedName>
        <fullName evidence="2">Reverse transcriptase domain-containing protein</fullName>
    </recommendedName>
</protein>
<accession>A0A0A9G2Z7</accession>
<dbReference type="AlphaFoldDB" id="A0A0A9G2Z7"/>
<proteinExistence type="predicted"/>
<organism evidence="1">
    <name type="scientific">Arundo donax</name>
    <name type="common">Giant reed</name>
    <name type="synonym">Donax arundinaceus</name>
    <dbReference type="NCBI Taxonomy" id="35708"/>
    <lineage>
        <taxon>Eukaryota</taxon>
        <taxon>Viridiplantae</taxon>
        <taxon>Streptophyta</taxon>
        <taxon>Embryophyta</taxon>
        <taxon>Tracheophyta</taxon>
        <taxon>Spermatophyta</taxon>
        <taxon>Magnoliopsida</taxon>
        <taxon>Liliopsida</taxon>
        <taxon>Poales</taxon>
        <taxon>Poaceae</taxon>
        <taxon>PACMAD clade</taxon>
        <taxon>Arundinoideae</taxon>
        <taxon>Arundineae</taxon>
        <taxon>Arundo</taxon>
    </lineage>
</organism>
<dbReference type="EMBL" id="GBRH01179014">
    <property type="protein sequence ID" value="JAE18882.1"/>
    <property type="molecule type" value="Transcribed_RNA"/>
</dbReference>
<evidence type="ECO:0008006" key="2">
    <source>
        <dbReference type="Google" id="ProtNLM"/>
    </source>
</evidence>
<sequence>MERYREQKKDLHMVFIDLEKTYDKIPRNVMWCSLEKHKSQQSILPSSRTCTIML</sequence>
<reference evidence="1" key="1">
    <citation type="submission" date="2014-09" db="EMBL/GenBank/DDBJ databases">
        <authorList>
            <person name="Magalhaes I.L.F."/>
            <person name="Oliveira U."/>
            <person name="Santos F.R."/>
            <person name="Vidigal T.H.D.A."/>
            <person name="Brescovit A.D."/>
            <person name="Santos A.J."/>
        </authorList>
    </citation>
    <scope>NUCLEOTIDE SEQUENCE</scope>
    <source>
        <tissue evidence="1">Shoot tissue taken approximately 20 cm above the soil surface</tissue>
    </source>
</reference>
<name>A0A0A9G2Z7_ARUDO</name>